<evidence type="ECO:0000256" key="1">
    <source>
        <dbReference type="SAM" id="MobiDB-lite"/>
    </source>
</evidence>
<accession>A0A811UT01</accession>
<reference evidence="2" key="1">
    <citation type="submission" date="2020-11" db="EMBL/GenBank/DDBJ databases">
        <authorList>
            <person name="Whitehead M."/>
        </authorList>
    </citation>
    <scope>NUCLEOTIDE SEQUENCE</scope>
    <source>
        <strain evidence="2">EGII</strain>
    </source>
</reference>
<evidence type="ECO:0000313" key="3">
    <source>
        <dbReference type="Proteomes" id="UP000606786"/>
    </source>
</evidence>
<proteinExistence type="predicted"/>
<comment type="caution">
    <text evidence="2">The sequence shown here is derived from an EMBL/GenBank/DDBJ whole genome shotgun (WGS) entry which is preliminary data.</text>
</comment>
<evidence type="ECO:0000313" key="2">
    <source>
        <dbReference type="EMBL" id="CAD7001841.1"/>
    </source>
</evidence>
<protein>
    <submittedName>
        <fullName evidence="2">(Mediterranean fruit fly) hypothetical protein</fullName>
    </submittedName>
</protein>
<dbReference type="EMBL" id="CAJHJT010000023">
    <property type="protein sequence ID" value="CAD7001841.1"/>
    <property type="molecule type" value="Genomic_DNA"/>
</dbReference>
<organism evidence="2 3">
    <name type="scientific">Ceratitis capitata</name>
    <name type="common">Mediterranean fruit fly</name>
    <name type="synonym">Tephritis capitata</name>
    <dbReference type="NCBI Taxonomy" id="7213"/>
    <lineage>
        <taxon>Eukaryota</taxon>
        <taxon>Metazoa</taxon>
        <taxon>Ecdysozoa</taxon>
        <taxon>Arthropoda</taxon>
        <taxon>Hexapoda</taxon>
        <taxon>Insecta</taxon>
        <taxon>Pterygota</taxon>
        <taxon>Neoptera</taxon>
        <taxon>Endopterygota</taxon>
        <taxon>Diptera</taxon>
        <taxon>Brachycera</taxon>
        <taxon>Muscomorpha</taxon>
        <taxon>Tephritoidea</taxon>
        <taxon>Tephritidae</taxon>
        <taxon>Ceratitis</taxon>
        <taxon>Ceratitis</taxon>
    </lineage>
</organism>
<feature type="region of interest" description="Disordered" evidence="1">
    <location>
        <begin position="121"/>
        <end position="141"/>
    </location>
</feature>
<dbReference type="Proteomes" id="UP000606786">
    <property type="component" value="Unassembled WGS sequence"/>
</dbReference>
<feature type="compositionally biased region" description="Low complexity" evidence="1">
    <location>
        <begin position="33"/>
        <end position="43"/>
    </location>
</feature>
<gene>
    <name evidence="2" type="ORF">CCAP1982_LOCUS10331</name>
</gene>
<dbReference type="AlphaFoldDB" id="A0A811UT01"/>
<feature type="region of interest" description="Disordered" evidence="1">
    <location>
        <begin position="28"/>
        <end position="49"/>
    </location>
</feature>
<sequence>MNTSMSSRISDILQQEFFERFDEERQKLRNDAKQQIQKAQKQQKQQHDKRCKEATQYVVGDIVAIKRTQFVAGKKLANEYLGPYIVNKVKRNDRYEVVKHGKFEGPGNTSSSADNMKMWKTIEGDDVSLSSGSDDEQDGRL</sequence>
<name>A0A811UT01_CERCA</name>
<keyword evidence="3" id="KW-1185">Reference proteome</keyword>